<dbReference type="InterPro" id="IPR025409">
    <property type="entry name" value="DUF4303"/>
</dbReference>
<evidence type="ECO:0000313" key="2">
    <source>
        <dbReference type="Proteomes" id="UP000694232"/>
    </source>
</evidence>
<reference evidence="1" key="1">
    <citation type="submission" date="2021-06" db="EMBL/GenBank/DDBJ databases">
        <title>Vibrio nov. sp., novel gut bacterium isolated from Yellow Sea oyster.</title>
        <authorList>
            <person name="Muhammad N."/>
            <person name="Nguyen T.H."/>
            <person name="Lee Y.-J."/>
            <person name="Ko J."/>
            <person name="Kim S.-G."/>
        </authorList>
    </citation>
    <scope>NUCLEOTIDE SEQUENCE</scope>
    <source>
        <strain evidence="1">OG9-811</strain>
    </source>
</reference>
<accession>A0A975YMK0</accession>
<dbReference type="Proteomes" id="UP000694232">
    <property type="component" value="Chromosome 2"/>
</dbReference>
<name>A0A975YMK0_9VIBR</name>
<sequence length="162" mass="18803">MTLNVITNILSERSNENLYGIVLHTDSSTMTVCLSANSTEELQAILDSDSDKSKENPNYYKCAISEWSYESYEAELFSELSKELRLFPDRAQFSEFKRDLIDSLTNVLKRVKEEVFKRDGDIVTMFVSITDDDAECIENVSSKLINIDVIHDLFLQRYEWFK</sequence>
<evidence type="ECO:0000313" key="1">
    <source>
        <dbReference type="EMBL" id="QXO16515.1"/>
    </source>
</evidence>
<dbReference type="RefSeq" id="WP_218562112.1">
    <property type="nucleotide sequence ID" value="NZ_CP076642.1"/>
</dbReference>
<organism evidence="1 2">
    <name type="scientific">Vibrio ostreae</name>
    <dbReference type="NCBI Taxonomy" id="2841925"/>
    <lineage>
        <taxon>Bacteria</taxon>
        <taxon>Pseudomonadati</taxon>
        <taxon>Pseudomonadota</taxon>
        <taxon>Gammaproteobacteria</taxon>
        <taxon>Vibrionales</taxon>
        <taxon>Vibrionaceae</taxon>
        <taxon>Vibrio</taxon>
    </lineage>
</organism>
<dbReference type="Pfam" id="PF14136">
    <property type="entry name" value="DUF4303"/>
    <property type="match status" value="1"/>
</dbReference>
<dbReference type="KEGG" id="vos:KNV97_01885"/>
<proteinExistence type="predicted"/>
<dbReference type="EMBL" id="CP076642">
    <property type="protein sequence ID" value="QXO16515.1"/>
    <property type="molecule type" value="Genomic_DNA"/>
</dbReference>
<gene>
    <name evidence="1" type="ORF">KNV97_01885</name>
</gene>
<protein>
    <submittedName>
        <fullName evidence="1">DUF4303 domain-containing protein</fullName>
    </submittedName>
</protein>
<keyword evidence="2" id="KW-1185">Reference proteome</keyword>
<dbReference type="AlphaFoldDB" id="A0A975YMK0"/>